<evidence type="ECO:0000256" key="7">
    <source>
        <dbReference type="ARBA" id="ARBA00023136"/>
    </source>
</evidence>
<sequence length="363" mass="40778">MLKEHISLGQIFAVVLSFNLGSSLVLGIGIKGKEDAWLVVFSSSLLGIIITIFFYYLIEMLPKKNLYELFAYCYNRKIAIILSFIYIIYFFYLACRVIRDFTELTSSIILPLTPIEIITLSLTLLMGYILYMGIEVLSRTTEVLLPYSIVFLITLAIFLYASGNIIFSKITPILAQGIKPLMKVIFPYELVRPYGQMVAFTCVFPLVANFRTGKNIVLLAITISGLFLTLSTLLITLSLGSNSVSKVSFPLLSATRLVSIGGFIERIDAISVFIIMLGILVKSGIFIYAGMMGLEYIFKISYRYFTIPIICIISMFTIFIARGISDHILEGFMIIPYFLSIPLEFALPVFLAASLLVKRKLKK</sequence>
<feature type="transmembrane region" description="Helical" evidence="8">
    <location>
        <begin position="6"/>
        <end position="30"/>
    </location>
</feature>
<reference evidence="9 10" key="1">
    <citation type="journal article" date="2003" name="Int. J. Syst. Evol. Microbiol.">
        <title>Bacillus nealsonii sp. nov., isolated from a spacecraft-assembly facility, whose spores are gamma-radiation resistant.</title>
        <authorList>
            <person name="Venkateswaran K."/>
            <person name="Kempf M."/>
            <person name="Chen F."/>
            <person name="Satomi M."/>
            <person name="Nicholson W."/>
            <person name="Kern R."/>
        </authorList>
    </citation>
    <scope>NUCLEOTIDE SEQUENCE [LARGE SCALE GENOMIC DNA]</scope>
    <source>
        <strain evidence="9 10">FO-92</strain>
    </source>
</reference>
<name>A0A2N0Z719_9BACI</name>
<keyword evidence="7 8" id="KW-0472">Membrane</keyword>
<dbReference type="GO" id="GO:0016020">
    <property type="term" value="C:membrane"/>
    <property type="evidence" value="ECO:0007669"/>
    <property type="project" value="UniProtKB-SubCell"/>
</dbReference>
<dbReference type="Pfam" id="PF03845">
    <property type="entry name" value="Spore_permease"/>
    <property type="match status" value="1"/>
</dbReference>
<evidence type="ECO:0000313" key="9">
    <source>
        <dbReference type="EMBL" id="PKG25311.1"/>
    </source>
</evidence>
<feature type="transmembrane region" description="Helical" evidence="8">
    <location>
        <begin position="334"/>
        <end position="357"/>
    </location>
</feature>
<feature type="transmembrane region" description="Helical" evidence="8">
    <location>
        <begin position="107"/>
        <end position="131"/>
    </location>
</feature>
<dbReference type="RefSeq" id="WP_101175416.1">
    <property type="nucleotide sequence ID" value="NZ_PISE01000004.1"/>
</dbReference>
<keyword evidence="3" id="KW-0813">Transport</keyword>
<keyword evidence="5 8" id="KW-0812">Transmembrane</keyword>
<feature type="transmembrane region" description="Helical" evidence="8">
    <location>
        <begin position="216"/>
        <end position="235"/>
    </location>
</feature>
<evidence type="ECO:0000256" key="3">
    <source>
        <dbReference type="ARBA" id="ARBA00022448"/>
    </source>
</evidence>
<dbReference type="InterPro" id="IPR004761">
    <property type="entry name" value="Spore_GerAB"/>
</dbReference>
<dbReference type="EMBL" id="PISE01000004">
    <property type="protein sequence ID" value="PKG25311.1"/>
    <property type="molecule type" value="Genomic_DNA"/>
</dbReference>
<organism evidence="9 10">
    <name type="scientific">Niallia nealsonii</name>
    <dbReference type="NCBI Taxonomy" id="115979"/>
    <lineage>
        <taxon>Bacteria</taxon>
        <taxon>Bacillati</taxon>
        <taxon>Bacillota</taxon>
        <taxon>Bacilli</taxon>
        <taxon>Bacillales</taxon>
        <taxon>Bacillaceae</taxon>
        <taxon>Niallia</taxon>
    </lineage>
</organism>
<evidence type="ECO:0000256" key="1">
    <source>
        <dbReference type="ARBA" id="ARBA00004141"/>
    </source>
</evidence>
<evidence type="ECO:0000313" key="10">
    <source>
        <dbReference type="Proteomes" id="UP000233375"/>
    </source>
</evidence>
<feature type="transmembrane region" description="Helical" evidence="8">
    <location>
        <begin position="37"/>
        <end position="58"/>
    </location>
</feature>
<gene>
    <name evidence="9" type="ORF">CWS01_02200</name>
</gene>
<keyword evidence="6 8" id="KW-1133">Transmembrane helix</keyword>
<evidence type="ECO:0000256" key="8">
    <source>
        <dbReference type="SAM" id="Phobius"/>
    </source>
</evidence>
<evidence type="ECO:0000256" key="6">
    <source>
        <dbReference type="ARBA" id="ARBA00022989"/>
    </source>
</evidence>
<protein>
    <submittedName>
        <fullName evidence="9">Spore gernimation protein KC</fullName>
    </submittedName>
</protein>
<comment type="subcellular location">
    <subcellularLocation>
        <location evidence="1">Membrane</location>
        <topology evidence="1">Multi-pass membrane protein</topology>
    </subcellularLocation>
</comment>
<accession>A0A2N0Z719</accession>
<evidence type="ECO:0000256" key="2">
    <source>
        <dbReference type="ARBA" id="ARBA00007998"/>
    </source>
</evidence>
<keyword evidence="4" id="KW-0309">Germination</keyword>
<feature type="transmembrane region" description="Helical" evidence="8">
    <location>
        <begin position="78"/>
        <end position="95"/>
    </location>
</feature>
<comment type="caution">
    <text evidence="9">The sequence shown here is derived from an EMBL/GenBank/DDBJ whole genome shotgun (WGS) entry which is preliminary data.</text>
</comment>
<feature type="transmembrane region" description="Helical" evidence="8">
    <location>
        <begin position="302"/>
        <end position="322"/>
    </location>
</feature>
<evidence type="ECO:0000256" key="4">
    <source>
        <dbReference type="ARBA" id="ARBA00022544"/>
    </source>
</evidence>
<feature type="transmembrane region" description="Helical" evidence="8">
    <location>
        <begin position="270"/>
        <end position="290"/>
    </location>
</feature>
<dbReference type="PANTHER" id="PTHR34975:SF2">
    <property type="entry name" value="SPORE GERMINATION PROTEIN A2"/>
    <property type="match status" value="1"/>
</dbReference>
<dbReference type="Proteomes" id="UP000233375">
    <property type="component" value="Unassembled WGS sequence"/>
</dbReference>
<dbReference type="GO" id="GO:0009847">
    <property type="term" value="P:spore germination"/>
    <property type="evidence" value="ECO:0007669"/>
    <property type="project" value="InterPro"/>
</dbReference>
<dbReference type="AlphaFoldDB" id="A0A2N0Z719"/>
<proteinExistence type="inferred from homology"/>
<comment type="similarity">
    <text evidence="2">Belongs to the amino acid-polyamine-organocation (APC) superfamily. Spore germination protein (SGP) (TC 2.A.3.9) family.</text>
</comment>
<dbReference type="NCBIfam" id="TIGR00912">
    <property type="entry name" value="2A0309"/>
    <property type="match status" value="1"/>
</dbReference>
<evidence type="ECO:0000256" key="5">
    <source>
        <dbReference type="ARBA" id="ARBA00022692"/>
    </source>
</evidence>
<dbReference type="PANTHER" id="PTHR34975">
    <property type="entry name" value="SPORE GERMINATION PROTEIN A2"/>
    <property type="match status" value="1"/>
</dbReference>
<feature type="transmembrane region" description="Helical" evidence="8">
    <location>
        <begin position="143"/>
        <end position="167"/>
    </location>
</feature>
<keyword evidence="10" id="KW-1185">Reference proteome</keyword>
<dbReference type="OrthoDB" id="1891864at2"/>